<dbReference type="RefSeq" id="WP_000665244.1">
    <property type="nucleotide sequence ID" value="NZ_JARMPR010000014.1"/>
</dbReference>
<comment type="caution">
    <text evidence="1">The sequence shown here is derived from an EMBL/GenBank/DDBJ whole genome shotgun (WGS) entry which is preliminary data.</text>
</comment>
<dbReference type="AlphaFoldDB" id="A0A2C3PUJ2"/>
<gene>
    <name evidence="1" type="ORF">COM27_00035</name>
</gene>
<accession>J9AM93</accession>
<accession>A0A2C3PUJ2</accession>
<proteinExistence type="predicted"/>
<organism evidence="1 2">
    <name type="scientific">Bacillus wiedmannii</name>
    <dbReference type="NCBI Taxonomy" id="1890302"/>
    <lineage>
        <taxon>Bacteria</taxon>
        <taxon>Bacillati</taxon>
        <taxon>Bacillota</taxon>
        <taxon>Bacilli</taxon>
        <taxon>Bacillales</taxon>
        <taxon>Bacillaceae</taxon>
        <taxon>Bacillus</taxon>
        <taxon>Bacillus cereus group</taxon>
    </lineage>
</organism>
<evidence type="ECO:0000313" key="2">
    <source>
        <dbReference type="Proteomes" id="UP000223472"/>
    </source>
</evidence>
<protein>
    <submittedName>
        <fullName evidence="1">Uncharacterized protein</fullName>
    </submittedName>
</protein>
<dbReference type="Proteomes" id="UP000223472">
    <property type="component" value="Unassembled WGS sequence"/>
</dbReference>
<sequence length="61" mass="6936">MKETEQLEQLKKNILSLSMSMIDAPLRGLSGSQIWTVNKTLENILGKTDITIEKLMDETKE</sequence>
<dbReference type="EMBL" id="NVIY01000001">
    <property type="protein sequence ID" value="PGD40174.1"/>
    <property type="molecule type" value="Genomic_DNA"/>
</dbReference>
<name>A0A2C3PUJ2_9BACI</name>
<reference evidence="1 2" key="1">
    <citation type="submission" date="2017-09" db="EMBL/GenBank/DDBJ databases">
        <title>Large-scale bioinformatics analysis of Bacillus genomes uncovers conserved roles of natural products in bacterial physiology.</title>
        <authorList>
            <consortium name="Agbiome Team Llc"/>
            <person name="Bleich R.M."/>
            <person name="Grubbs K.J."/>
            <person name="Santa Maria K.C."/>
            <person name="Allen S.E."/>
            <person name="Farag S."/>
            <person name="Shank E.A."/>
            <person name="Bowers A."/>
        </authorList>
    </citation>
    <scope>NUCLEOTIDE SEQUENCE [LARGE SCALE GENOMIC DNA]</scope>
    <source>
        <strain evidence="1 2">AFS065610</strain>
    </source>
</reference>
<evidence type="ECO:0000313" key="1">
    <source>
        <dbReference type="EMBL" id="PGD40174.1"/>
    </source>
</evidence>